<reference evidence="2" key="1">
    <citation type="submission" date="2022-11" db="UniProtKB">
        <authorList>
            <consortium name="WormBaseParasite"/>
        </authorList>
    </citation>
    <scope>IDENTIFICATION</scope>
</reference>
<protein>
    <submittedName>
        <fullName evidence="2">Uncharacterized protein</fullName>
    </submittedName>
</protein>
<sequence>MSAVYVATNSPGQPLTPSKQWNSMRVKMYSNDPDIQLEAAQFFRKQLSQNLSASTYGMTDLIPRLVELLDDSEHTQLQFELGNYSSNSLLAKRYSRIGLISFDK</sequence>
<dbReference type="Proteomes" id="UP000887565">
    <property type="component" value="Unplaced"/>
</dbReference>
<evidence type="ECO:0000313" key="1">
    <source>
        <dbReference type="Proteomes" id="UP000887565"/>
    </source>
</evidence>
<organism evidence="1 2">
    <name type="scientific">Romanomermis culicivorax</name>
    <name type="common">Nematode worm</name>
    <dbReference type="NCBI Taxonomy" id="13658"/>
    <lineage>
        <taxon>Eukaryota</taxon>
        <taxon>Metazoa</taxon>
        <taxon>Ecdysozoa</taxon>
        <taxon>Nematoda</taxon>
        <taxon>Enoplea</taxon>
        <taxon>Dorylaimia</taxon>
        <taxon>Mermithida</taxon>
        <taxon>Mermithoidea</taxon>
        <taxon>Mermithidae</taxon>
        <taxon>Romanomermis</taxon>
    </lineage>
</organism>
<dbReference type="InterPro" id="IPR011989">
    <property type="entry name" value="ARM-like"/>
</dbReference>
<name>A0A915KN93_ROMCU</name>
<dbReference type="AlphaFoldDB" id="A0A915KN93"/>
<accession>A0A915KN93</accession>
<dbReference type="WBParaSite" id="nRc.2.0.1.t39924-RA">
    <property type="protein sequence ID" value="nRc.2.0.1.t39924-RA"/>
    <property type="gene ID" value="nRc.2.0.1.g39924"/>
</dbReference>
<proteinExistence type="predicted"/>
<keyword evidence="1" id="KW-1185">Reference proteome</keyword>
<dbReference type="Gene3D" id="1.25.10.10">
    <property type="entry name" value="Leucine-rich Repeat Variant"/>
    <property type="match status" value="1"/>
</dbReference>
<evidence type="ECO:0000313" key="2">
    <source>
        <dbReference type="WBParaSite" id="nRc.2.0.1.t39924-RA"/>
    </source>
</evidence>